<sequence>MTAETGTYRWMAPEVIEHKPYDHRADVFSYAIVLWELLTGELPYAYLTPLQAAVGVVQKGLRPKIPKQTHPKLTELLEKCWQQDPAQRPDFAEIIEMLNILVHEVGEDERQKDKHGGYFSGLRKGHR</sequence>
<dbReference type="Gene3D" id="1.10.510.10">
    <property type="entry name" value="Transferase(Phosphotransferase) domain 1"/>
    <property type="match status" value="1"/>
</dbReference>
<dbReference type="SUPFAM" id="SSF56112">
    <property type="entry name" value="Protein kinase-like (PK-like)"/>
    <property type="match status" value="1"/>
</dbReference>
<dbReference type="PANTHER" id="PTHR44329:SF151">
    <property type="entry name" value="SERINE_THREONINE-PROTEIN KINASE STY17"/>
    <property type="match status" value="1"/>
</dbReference>
<dbReference type="InterPro" id="IPR001245">
    <property type="entry name" value="Ser-Thr/Tyr_kinase_cat_dom"/>
</dbReference>
<dbReference type="InterPro" id="IPR020635">
    <property type="entry name" value="Tyr_kinase_cat_dom"/>
</dbReference>
<dbReference type="InterPro" id="IPR051681">
    <property type="entry name" value="Ser/Thr_Kinases-Pseudokinases"/>
</dbReference>
<accession>A0ABM0V5F6</accession>
<dbReference type="InterPro" id="IPR011009">
    <property type="entry name" value="Kinase-like_dom_sf"/>
</dbReference>
<evidence type="ECO:0000313" key="3">
    <source>
        <dbReference type="RefSeq" id="XP_010451039.1"/>
    </source>
</evidence>
<proteinExistence type="predicted"/>
<dbReference type="SMART" id="SM00219">
    <property type="entry name" value="TyrKc"/>
    <property type="match status" value="1"/>
</dbReference>
<organism evidence="2 3">
    <name type="scientific">Camelina sativa</name>
    <name type="common">False flax</name>
    <name type="synonym">Myagrum sativum</name>
    <dbReference type="NCBI Taxonomy" id="90675"/>
    <lineage>
        <taxon>Eukaryota</taxon>
        <taxon>Viridiplantae</taxon>
        <taxon>Streptophyta</taxon>
        <taxon>Embryophyta</taxon>
        <taxon>Tracheophyta</taxon>
        <taxon>Spermatophyta</taxon>
        <taxon>Magnoliopsida</taxon>
        <taxon>eudicotyledons</taxon>
        <taxon>Gunneridae</taxon>
        <taxon>Pentapetalae</taxon>
        <taxon>rosids</taxon>
        <taxon>malvids</taxon>
        <taxon>Brassicales</taxon>
        <taxon>Brassicaceae</taxon>
        <taxon>Camelineae</taxon>
        <taxon>Camelina</taxon>
    </lineage>
</organism>
<keyword evidence="2" id="KW-1185">Reference proteome</keyword>
<dbReference type="Pfam" id="PF07714">
    <property type="entry name" value="PK_Tyr_Ser-Thr"/>
    <property type="match status" value="1"/>
</dbReference>
<evidence type="ECO:0000259" key="1">
    <source>
        <dbReference type="PROSITE" id="PS50011"/>
    </source>
</evidence>
<dbReference type="PANTHER" id="PTHR44329">
    <property type="entry name" value="SERINE/THREONINE-PROTEIN KINASE TNNI3K-RELATED"/>
    <property type="match status" value="1"/>
</dbReference>
<protein>
    <submittedName>
        <fullName evidence="3">Serine/threonine-protein kinase STY17-like</fullName>
    </submittedName>
</protein>
<gene>
    <name evidence="3" type="primary">LOC104733126</name>
</gene>
<reference evidence="2" key="1">
    <citation type="journal article" date="2014" name="Nat. Commun.">
        <title>The emerging biofuel crop Camelina sativa retains a highly undifferentiated hexaploid genome structure.</title>
        <authorList>
            <person name="Kagale S."/>
            <person name="Koh C."/>
            <person name="Nixon J."/>
            <person name="Bollina V."/>
            <person name="Clarke W.E."/>
            <person name="Tuteja R."/>
            <person name="Spillane C."/>
            <person name="Robinson S.J."/>
            <person name="Links M.G."/>
            <person name="Clarke C."/>
            <person name="Higgins E.E."/>
            <person name="Huebert T."/>
            <person name="Sharpe A.G."/>
            <person name="Parkin I.A."/>
        </authorList>
    </citation>
    <scope>NUCLEOTIDE SEQUENCE [LARGE SCALE GENOMIC DNA]</scope>
    <source>
        <strain evidence="2">cv. DH55</strain>
    </source>
</reference>
<evidence type="ECO:0000313" key="2">
    <source>
        <dbReference type="Proteomes" id="UP000694864"/>
    </source>
</evidence>
<dbReference type="RefSeq" id="XP_010451039.1">
    <property type="nucleotide sequence ID" value="XM_010452737.1"/>
</dbReference>
<dbReference type="Proteomes" id="UP000694864">
    <property type="component" value="Chromosome 12"/>
</dbReference>
<dbReference type="PROSITE" id="PS50011">
    <property type="entry name" value="PROTEIN_KINASE_DOM"/>
    <property type="match status" value="1"/>
</dbReference>
<reference evidence="3" key="2">
    <citation type="submission" date="2025-08" db="UniProtKB">
        <authorList>
            <consortium name="RefSeq"/>
        </authorList>
    </citation>
    <scope>IDENTIFICATION</scope>
    <source>
        <tissue evidence="3">Leaf</tissue>
    </source>
</reference>
<dbReference type="InterPro" id="IPR000719">
    <property type="entry name" value="Prot_kinase_dom"/>
</dbReference>
<dbReference type="GeneID" id="104733126"/>
<name>A0ABM0V5F6_CAMSA</name>
<feature type="domain" description="Protein kinase" evidence="1">
    <location>
        <begin position="1"/>
        <end position="102"/>
    </location>
</feature>